<dbReference type="AlphaFoldDB" id="A0A1M6YF57"/>
<dbReference type="CDD" id="cd10439">
    <property type="entry name" value="GIY-YIG_COG3410"/>
    <property type="match status" value="1"/>
</dbReference>
<dbReference type="OrthoDB" id="3193269at2"/>
<dbReference type="InterPro" id="IPR027417">
    <property type="entry name" value="P-loop_NTPase"/>
</dbReference>
<dbReference type="Proteomes" id="UP000184386">
    <property type="component" value="Unassembled WGS sequence"/>
</dbReference>
<dbReference type="SUPFAM" id="SSF52540">
    <property type="entry name" value="P-loop containing nucleoside triphosphate hydrolases"/>
    <property type="match status" value="1"/>
</dbReference>
<dbReference type="Gene3D" id="3.40.50.300">
    <property type="entry name" value="P-loop containing nucleotide triphosphate hydrolases"/>
    <property type="match status" value="1"/>
</dbReference>
<dbReference type="STRING" id="1121322.SAMN02745136_04244"/>
<dbReference type="RefSeq" id="WP_073278967.1">
    <property type="nucleotide sequence ID" value="NZ_FRAC01000025.1"/>
</dbReference>
<dbReference type="EMBL" id="FRAC01000025">
    <property type="protein sequence ID" value="SHL16936.1"/>
    <property type="molecule type" value="Genomic_DNA"/>
</dbReference>
<reference evidence="2 3" key="1">
    <citation type="submission" date="2016-11" db="EMBL/GenBank/DDBJ databases">
        <authorList>
            <person name="Jaros S."/>
            <person name="Januszkiewicz K."/>
            <person name="Wedrychowicz H."/>
        </authorList>
    </citation>
    <scope>NUCLEOTIDE SEQUENCE [LARGE SCALE GENOMIC DNA]</scope>
    <source>
        <strain evidence="2 3">DSM 15929</strain>
    </source>
</reference>
<name>A0A1M6YF57_9FIRM</name>
<proteinExistence type="predicted"/>
<feature type="domain" description="Schlafen group 3-like DNA/RNA helicase" evidence="1">
    <location>
        <begin position="208"/>
        <end position="573"/>
    </location>
</feature>
<dbReference type="InterPro" id="IPR018647">
    <property type="entry name" value="SLFN_3-like_DNA/RNA_helicase"/>
</dbReference>
<organism evidence="2 3">
    <name type="scientific">Anaerocolumna jejuensis DSM 15929</name>
    <dbReference type="NCBI Taxonomy" id="1121322"/>
    <lineage>
        <taxon>Bacteria</taxon>
        <taxon>Bacillati</taxon>
        <taxon>Bacillota</taxon>
        <taxon>Clostridia</taxon>
        <taxon>Lachnospirales</taxon>
        <taxon>Lachnospiraceae</taxon>
        <taxon>Anaerocolumna</taxon>
    </lineage>
</organism>
<evidence type="ECO:0000259" key="1">
    <source>
        <dbReference type="Pfam" id="PF09848"/>
    </source>
</evidence>
<sequence length="596" mass="69919">MENLKLEPIICKIEDNDASLKQFETRIRTTKNKKVQDVILNYPIVYIHNWKNSEDYEVYIGESNNVVQRSKQHYADAKNKENWQNCLLESNASLYIIGHEHFNKSLTLDIENRLMLYMMSVERVKKIHNQKCNPQNKYYTENELDTIFMQVWRKLRRRDPLLFPTESSIKDSAVFKASPLHKLTPDQKSAKEIIIQKVFESLNGKAEKQLIFIEGEAGTGKTVLNSSTFYELFEKAEEQENTSLRCCLIVNHDEQITVYEQIAQKLGLTDKYGEVVCKPTRFINTHNVENPIDVALIDEAHLLWTQGKQSYKGDNQLQDIIDRAKVTVVMFDENQILTTEQFWEAEILEKFRRRAKNEENYIELKSQLRMTADKETIDWIDEFTKNQKLYQIPHDNKGYEIKVFENPEDLDFEIESKANNEKTALSRVVATYDWEYNTKNEPKDRLKKYWEVLIGKWHKPWNYELEKELNREQKRNIKSLSWAEQPHTINEVGSTFTIQGFDLNYVGVILGPSVKYSNGKIIFDPSESFNNKAIRNRTLSDGTKKKFGETLIQHEVRVLMTRGVKGLYIYACDDDLRNALLEVANNGSHHNRERNS</sequence>
<accession>A0A1M6YF57</accession>
<keyword evidence="3" id="KW-1185">Reference proteome</keyword>
<evidence type="ECO:0000313" key="2">
    <source>
        <dbReference type="EMBL" id="SHL16936.1"/>
    </source>
</evidence>
<gene>
    <name evidence="2" type="ORF">SAMN02745136_04244</name>
</gene>
<dbReference type="Pfam" id="PF09848">
    <property type="entry name" value="SLFN-g3_helicase"/>
    <property type="match status" value="1"/>
</dbReference>
<evidence type="ECO:0000313" key="3">
    <source>
        <dbReference type="Proteomes" id="UP000184386"/>
    </source>
</evidence>
<protein>
    <recommendedName>
        <fullName evidence="1">Schlafen group 3-like DNA/RNA helicase domain-containing protein</fullName>
    </recommendedName>
</protein>